<keyword evidence="2" id="KW-0812">Transmembrane</keyword>
<reference evidence="3" key="1">
    <citation type="submission" date="2022-07" db="EMBL/GenBank/DDBJ databases">
        <title>Phylogenomic reconstructions and comparative analyses of Kickxellomycotina fungi.</title>
        <authorList>
            <person name="Reynolds N.K."/>
            <person name="Stajich J.E."/>
            <person name="Barry K."/>
            <person name="Grigoriev I.V."/>
            <person name="Crous P."/>
            <person name="Smith M.E."/>
        </authorList>
    </citation>
    <scope>NUCLEOTIDE SEQUENCE</scope>
    <source>
        <strain evidence="3">RSA 861</strain>
    </source>
</reference>
<sequence length="91" mass="9779">MNTPGSVIYGWGALIAAAGVAFYYARKDIEARRRTQPVNWNATGLTWEDKVKQQEAEAKANQADVNKVRPIGGSTESLHNKGRAGGPPDGP</sequence>
<name>A0A9W7ZLN0_9FUNG</name>
<dbReference type="PANTHER" id="PTHR41800:SF1">
    <property type="entry name" value="EXPRESSED PROTEIN"/>
    <property type="match status" value="1"/>
</dbReference>
<protein>
    <submittedName>
        <fullName evidence="3">Uncharacterized protein</fullName>
    </submittedName>
</protein>
<dbReference type="InterPro" id="IPR031833">
    <property type="entry name" value="DUF4748"/>
</dbReference>
<evidence type="ECO:0000313" key="4">
    <source>
        <dbReference type="Proteomes" id="UP001150569"/>
    </source>
</evidence>
<evidence type="ECO:0000313" key="3">
    <source>
        <dbReference type="EMBL" id="KAJ1912069.1"/>
    </source>
</evidence>
<feature type="region of interest" description="Disordered" evidence="1">
    <location>
        <begin position="56"/>
        <end position="91"/>
    </location>
</feature>
<evidence type="ECO:0000256" key="2">
    <source>
        <dbReference type="SAM" id="Phobius"/>
    </source>
</evidence>
<gene>
    <name evidence="3" type="ORF">IWQ60_009835</name>
</gene>
<evidence type="ECO:0000256" key="1">
    <source>
        <dbReference type="SAM" id="MobiDB-lite"/>
    </source>
</evidence>
<dbReference type="Pfam" id="PF15932">
    <property type="entry name" value="DUF4748"/>
    <property type="match status" value="1"/>
</dbReference>
<dbReference type="AlphaFoldDB" id="A0A9W7ZLN0"/>
<proteinExistence type="predicted"/>
<keyword evidence="4" id="KW-1185">Reference proteome</keyword>
<comment type="caution">
    <text evidence="3">The sequence shown here is derived from an EMBL/GenBank/DDBJ whole genome shotgun (WGS) entry which is preliminary data.</text>
</comment>
<feature type="transmembrane region" description="Helical" evidence="2">
    <location>
        <begin position="6"/>
        <end position="25"/>
    </location>
</feature>
<keyword evidence="2" id="KW-0472">Membrane</keyword>
<accession>A0A9W7ZLN0</accession>
<dbReference type="OrthoDB" id="5594900at2759"/>
<dbReference type="Proteomes" id="UP001150569">
    <property type="component" value="Unassembled WGS sequence"/>
</dbReference>
<keyword evidence="2" id="KW-1133">Transmembrane helix</keyword>
<organism evidence="3 4">
    <name type="scientific">Tieghemiomyces parasiticus</name>
    <dbReference type="NCBI Taxonomy" id="78921"/>
    <lineage>
        <taxon>Eukaryota</taxon>
        <taxon>Fungi</taxon>
        <taxon>Fungi incertae sedis</taxon>
        <taxon>Zoopagomycota</taxon>
        <taxon>Kickxellomycotina</taxon>
        <taxon>Dimargaritomycetes</taxon>
        <taxon>Dimargaritales</taxon>
        <taxon>Dimargaritaceae</taxon>
        <taxon>Tieghemiomyces</taxon>
    </lineage>
</organism>
<dbReference type="EMBL" id="JANBPT010000866">
    <property type="protein sequence ID" value="KAJ1912069.1"/>
    <property type="molecule type" value="Genomic_DNA"/>
</dbReference>
<dbReference type="PANTHER" id="PTHR41800">
    <property type="entry name" value="EXPRESSED PROTEIN"/>
    <property type="match status" value="1"/>
</dbReference>